<dbReference type="PANTHER" id="PTHR34218:SF3">
    <property type="entry name" value="ACYL-HOMOSERINE LACTONE ACYLASE PVDQ"/>
    <property type="match status" value="1"/>
</dbReference>
<feature type="active site" description="Nucleophile" evidence="5">
    <location>
        <position position="196"/>
    </location>
</feature>
<keyword evidence="6" id="KW-0479">Metal-binding</keyword>
<comment type="caution">
    <text evidence="7">The sequence shown here is derived from an EMBL/GenBank/DDBJ whole genome shotgun (WGS) entry which is preliminary data.</text>
</comment>
<gene>
    <name evidence="7" type="ORF">NU887_03465</name>
</gene>
<dbReference type="EMBL" id="JANSUY010000001">
    <property type="protein sequence ID" value="MCR9014078.1"/>
    <property type="molecule type" value="Genomic_DNA"/>
</dbReference>
<dbReference type="InterPro" id="IPR014395">
    <property type="entry name" value="Pen/GL7ACA/AHL_acylase"/>
</dbReference>
<evidence type="ECO:0000256" key="6">
    <source>
        <dbReference type="PIRSR" id="PIRSR001227-2"/>
    </source>
</evidence>
<comment type="cofactor">
    <cofactor evidence="6">
        <name>Ca(2+)</name>
        <dbReference type="ChEBI" id="CHEBI:29108"/>
    </cofactor>
    <text evidence="6">Binds 1 Ca(2+) ion per dimer.</text>
</comment>
<protein>
    <submittedName>
        <fullName evidence="7">Penicillin acylase family protein</fullName>
    </submittedName>
</protein>
<evidence type="ECO:0000313" key="8">
    <source>
        <dbReference type="Proteomes" id="UP001142175"/>
    </source>
</evidence>
<evidence type="ECO:0000256" key="1">
    <source>
        <dbReference type="ARBA" id="ARBA00006586"/>
    </source>
</evidence>
<keyword evidence="6" id="KW-0106">Calcium</keyword>
<dbReference type="GO" id="GO:0017000">
    <property type="term" value="P:antibiotic biosynthetic process"/>
    <property type="evidence" value="ECO:0007669"/>
    <property type="project" value="InterPro"/>
</dbReference>
<dbReference type="RefSeq" id="WP_258421953.1">
    <property type="nucleotide sequence ID" value="NZ_JANSUY010000001.1"/>
</dbReference>
<evidence type="ECO:0000256" key="5">
    <source>
        <dbReference type="PIRSR" id="PIRSR001227-1"/>
    </source>
</evidence>
<proteinExistence type="inferred from homology"/>
<keyword evidence="2" id="KW-0732">Signal</keyword>
<dbReference type="Gene3D" id="1.10.439.10">
    <property type="entry name" value="Penicillin Amidohydrolase, domain 1"/>
    <property type="match status" value="1"/>
</dbReference>
<dbReference type="Gene3D" id="3.60.20.10">
    <property type="entry name" value="Glutamine Phosphoribosylpyrophosphate, subunit 1, domain 1"/>
    <property type="match status" value="1"/>
</dbReference>
<dbReference type="InterPro" id="IPR023343">
    <property type="entry name" value="Penicillin_amidase_dom1"/>
</dbReference>
<keyword evidence="8" id="KW-1185">Reference proteome</keyword>
<keyword evidence="3" id="KW-0378">Hydrolase</keyword>
<evidence type="ECO:0000313" key="7">
    <source>
        <dbReference type="EMBL" id="MCR9014078.1"/>
    </source>
</evidence>
<dbReference type="Pfam" id="PF01804">
    <property type="entry name" value="Penicil_amidase"/>
    <property type="match status" value="1"/>
</dbReference>
<dbReference type="AlphaFoldDB" id="A0A9X2P2A5"/>
<feature type="binding site" evidence="6">
    <location>
        <position position="266"/>
    </location>
    <ligand>
        <name>Ca(2+)</name>
        <dbReference type="ChEBI" id="CHEBI:29108"/>
    </ligand>
</feature>
<feature type="binding site" evidence="6">
    <location>
        <position position="269"/>
    </location>
    <ligand>
        <name>Ca(2+)</name>
        <dbReference type="ChEBI" id="CHEBI:29108"/>
    </ligand>
</feature>
<dbReference type="Gene3D" id="1.10.1400.10">
    <property type="match status" value="1"/>
</dbReference>
<comment type="similarity">
    <text evidence="1">Belongs to the peptidase S45 family.</text>
</comment>
<name>A0A9X2P2A5_9BACT</name>
<evidence type="ECO:0000256" key="2">
    <source>
        <dbReference type="ARBA" id="ARBA00022729"/>
    </source>
</evidence>
<evidence type="ECO:0000256" key="3">
    <source>
        <dbReference type="ARBA" id="ARBA00022801"/>
    </source>
</evidence>
<dbReference type="PANTHER" id="PTHR34218">
    <property type="entry name" value="PEPTIDASE S45 PENICILLIN AMIDASE"/>
    <property type="match status" value="1"/>
</dbReference>
<sequence length="724" mass="82870">MIKKAILIISLFGLYFNSFSQNDISKWQLRAQNTEIIRDQWGIPHVYGKTDADAVFGLVYAQCEDDFNRVEVNFINAMGRMAEVEGINLLYNDFRMKLYIDEEVLKSEYQNSPDWLKELMNAWAAGINYFLHTHPEVKPKLLTKFEPWMALAFSEGSIGGDIETISTNQLKAFYGKEMLSDLVLEERDWDTEPRGSNGFAIAPKLSKSGNALFLINPHTSFYFRPEIHMVSEEGLNAYGAVTWGQFFIYQGFNEYNGWMHTSSKADAIDHFALTVENRKGKYHYQFGKMWLPLTEKEIKLKYKEGDQIKEHSITAYYSHHGPVIREENGKWIAIALMVERQKALIQSFSRTKTKNHREFKATMALKTNSSNNTVYADKDGNIVYYHGNFIPERDPKFDWRNTVDGSNPATDWKGLHEVDEMLLIENPENGWIQNCNSDPFTAAGPFSPKRESFPAYMAWDVENARGLNAVRVLTGKKDFTLESLIATAYDPKLMAFEPLIPSLEQAYGKLPETDPRKGNLKKPMEVLSDWDRNTGVSSVGTSLAVLWGNQLLMEARDMDRPWDVYVFDFLAKETSDNMKITAFEKAVDKLTEDFGTWNTPWGEINRFQRVTNDIQGRYDDNLPSLPIGYNSSLWGSLAAYGSRAYPNTKKWYGNVGNSFVAVVEFGPKVKAKSLLAGGQSGNPFSPHFVDQAERYSRGEFKDVSFYREDVLKNARKRYRPGVRE</sequence>
<dbReference type="GO" id="GO:0046872">
    <property type="term" value="F:metal ion binding"/>
    <property type="evidence" value="ECO:0007669"/>
    <property type="project" value="UniProtKB-KW"/>
</dbReference>
<dbReference type="InterPro" id="IPR043146">
    <property type="entry name" value="Penicillin_amidase_N_B-knob"/>
</dbReference>
<dbReference type="InterPro" id="IPR043147">
    <property type="entry name" value="Penicillin_amidase_A-knob"/>
</dbReference>
<dbReference type="PIRSF" id="PIRSF001227">
    <property type="entry name" value="Pen_acylase"/>
    <property type="match status" value="1"/>
</dbReference>
<evidence type="ECO:0000256" key="4">
    <source>
        <dbReference type="ARBA" id="ARBA00023145"/>
    </source>
</evidence>
<dbReference type="InterPro" id="IPR029055">
    <property type="entry name" value="Ntn_hydrolases_N"/>
</dbReference>
<dbReference type="SUPFAM" id="SSF56235">
    <property type="entry name" value="N-terminal nucleophile aminohydrolases (Ntn hydrolases)"/>
    <property type="match status" value="1"/>
</dbReference>
<dbReference type="Gene3D" id="2.30.120.10">
    <property type="match status" value="1"/>
</dbReference>
<accession>A0A9X2P2A5</accession>
<dbReference type="Proteomes" id="UP001142175">
    <property type="component" value="Unassembled WGS sequence"/>
</dbReference>
<keyword evidence="4" id="KW-0865">Zymogen</keyword>
<dbReference type="InterPro" id="IPR002692">
    <property type="entry name" value="S45"/>
</dbReference>
<reference evidence="7" key="1">
    <citation type="submission" date="2022-08" db="EMBL/GenBank/DDBJ databases">
        <authorList>
            <person name="Zhang D."/>
        </authorList>
    </citation>
    <scope>NUCLEOTIDE SEQUENCE</scope>
    <source>
        <strain evidence="7">XJ19-11</strain>
    </source>
</reference>
<dbReference type="GO" id="GO:0016811">
    <property type="term" value="F:hydrolase activity, acting on carbon-nitrogen (but not peptide) bonds, in linear amides"/>
    <property type="evidence" value="ECO:0007669"/>
    <property type="project" value="InterPro"/>
</dbReference>
<organism evidence="7 8">
    <name type="scientific">Aquiflexum gelatinilyticum</name>
    <dbReference type="NCBI Taxonomy" id="2961943"/>
    <lineage>
        <taxon>Bacteria</taxon>
        <taxon>Pseudomonadati</taxon>
        <taxon>Bacteroidota</taxon>
        <taxon>Cytophagia</taxon>
        <taxon>Cytophagales</taxon>
        <taxon>Cyclobacteriaceae</taxon>
        <taxon>Aquiflexum</taxon>
    </lineage>
</organism>